<sequence length="622" mass="67797">MTRDGNMVSSGEALMRVVLVPLGFRHVAALLVMLLVAAGMVVADPPERAAAWDNGVADTPPMGWNSYDSFNWSVTEADVRANADYMATNLRQFGWEYVVIDWAWYYPGRHNNSPNQDASLQPRLRMDANGRLLPDTTRFPSAAGENGFKPLADHVHAQGLKFGVHLMRGIPRQAVADNVPILGTTCRANQINNTTTAAWLNLMWGLNMSNPCAQAYLDSMFQLLASWGVDYVKVDDIAAPTYRQSEVEGYRLAIQRSGRPMVLSLSPGPTSLANGAHVQANAHMWRIVNDLWDNWSSVDALFDQLRNWTPYRTTGAWPDADMIPIGRLSKYGPVGSPRYSNLTSDEQRTLMSLWAINRAPLMWGGNLVENRAAELALMTNAAVLGVNQNSTNNRQLYGGSRQVWTADVPGSNHRYVALFNRDSSAAQVSVNLADLGIGSAAVTDLWSGAALGTVTGTLSRSIPAHGAGLYRLAPETTVPVPATYTLTARHSGKLLDVYNNATTDGAEMVQWTANGQPNQRWRFQDAGGGYQTVVSVHSGRCLDVYGGATATADGVRVIQWSCNGGTNQQWRVQDLGTGYLQLVARHSGKCLDVLNSATTDGARVVQWTCGTGSNQQWRRTPA</sequence>
<keyword evidence="3 5" id="KW-0378">Hydrolase</keyword>
<comment type="caution">
    <text evidence="7">The sequence shown here is derived from an EMBL/GenBank/DDBJ whole genome shotgun (WGS) entry which is preliminary data.</text>
</comment>
<comment type="catalytic activity">
    <reaction evidence="5">
        <text>Hydrolysis of terminal, non-reducing alpha-D-galactose residues in alpha-D-galactosides, including galactose oligosaccharides, galactomannans and galactolipids.</text>
        <dbReference type="EC" id="3.2.1.22"/>
    </reaction>
</comment>
<dbReference type="GO" id="GO:0005975">
    <property type="term" value="P:carbohydrate metabolic process"/>
    <property type="evidence" value="ECO:0007669"/>
    <property type="project" value="InterPro"/>
</dbReference>
<dbReference type="InterPro" id="IPR041233">
    <property type="entry name" value="Melibiase_C"/>
</dbReference>
<dbReference type="InterPro" id="IPR013780">
    <property type="entry name" value="Glyco_hydro_b"/>
</dbReference>
<dbReference type="CDD" id="cd14792">
    <property type="entry name" value="GH27"/>
    <property type="match status" value="1"/>
</dbReference>
<comment type="similarity">
    <text evidence="1 5">Belongs to the glycosyl hydrolase 27 family.</text>
</comment>
<dbReference type="Gene3D" id="3.20.20.70">
    <property type="entry name" value="Aldolase class I"/>
    <property type="match status" value="1"/>
</dbReference>
<dbReference type="Gene3D" id="2.60.40.1180">
    <property type="entry name" value="Golgi alpha-mannosidase II"/>
    <property type="match status" value="1"/>
</dbReference>
<protein>
    <recommendedName>
        <fullName evidence="5">Alpha-galactosidase</fullName>
        <ecNumber evidence="5">3.2.1.22</ecNumber>
    </recommendedName>
    <alternativeName>
        <fullName evidence="5">Melibiase</fullName>
    </alternativeName>
</protein>
<dbReference type="CDD" id="cd00161">
    <property type="entry name" value="beta-trefoil_Ricin-like"/>
    <property type="match status" value="1"/>
</dbReference>
<dbReference type="AlphaFoldDB" id="A0A3N9VZH1"/>
<dbReference type="InterPro" id="IPR017853">
    <property type="entry name" value="GH"/>
</dbReference>
<dbReference type="PANTHER" id="PTHR11452">
    <property type="entry name" value="ALPHA-GALACTOSIDASE/ALPHA-N-ACETYLGALACTOSAMINIDASE"/>
    <property type="match status" value="1"/>
</dbReference>
<dbReference type="InterPro" id="IPR002241">
    <property type="entry name" value="Glyco_hydro_27"/>
</dbReference>
<keyword evidence="2" id="KW-0732">Signal</keyword>
<evidence type="ECO:0000256" key="4">
    <source>
        <dbReference type="ARBA" id="ARBA00023295"/>
    </source>
</evidence>
<evidence type="ECO:0000256" key="2">
    <source>
        <dbReference type="ARBA" id="ARBA00022729"/>
    </source>
</evidence>
<evidence type="ECO:0000256" key="3">
    <source>
        <dbReference type="ARBA" id="ARBA00022801"/>
    </source>
</evidence>
<feature type="domain" description="Ricin B lectin" evidence="6">
    <location>
        <begin position="482"/>
        <end position="620"/>
    </location>
</feature>
<dbReference type="Gene3D" id="2.80.10.50">
    <property type="match status" value="3"/>
</dbReference>
<dbReference type="InterPro" id="IPR013785">
    <property type="entry name" value="Aldolase_TIM"/>
</dbReference>
<dbReference type="SUPFAM" id="SSF51011">
    <property type="entry name" value="Glycosyl hydrolase domain"/>
    <property type="match status" value="1"/>
</dbReference>
<dbReference type="InterPro" id="IPR000772">
    <property type="entry name" value="Ricin_B_lectin"/>
</dbReference>
<keyword evidence="5" id="KW-1015">Disulfide bond</keyword>
<proteinExistence type="inferred from homology"/>
<dbReference type="PRINTS" id="PR00740">
    <property type="entry name" value="GLHYDRLASE27"/>
</dbReference>
<dbReference type="EC" id="3.2.1.22" evidence="5"/>
<dbReference type="SUPFAM" id="SSF50370">
    <property type="entry name" value="Ricin B-like lectins"/>
    <property type="match status" value="1"/>
</dbReference>
<evidence type="ECO:0000313" key="7">
    <source>
        <dbReference type="EMBL" id="RQW93738.1"/>
    </source>
</evidence>
<dbReference type="Proteomes" id="UP000282312">
    <property type="component" value="Unassembled WGS sequence"/>
</dbReference>
<name>A0A3N9VZH1_9ACTN</name>
<dbReference type="Pfam" id="PF16499">
    <property type="entry name" value="Melibiase_2"/>
    <property type="match status" value="1"/>
</dbReference>
<evidence type="ECO:0000313" key="8">
    <source>
        <dbReference type="Proteomes" id="UP000282312"/>
    </source>
</evidence>
<keyword evidence="4 5" id="KW-0326">Glycosidase</keyword>
<dbReference type="SMART" id="SM00458">
    <property type="entry name" value="RICIN"/>
    <property type="match status" value="1"/>
</dbReference>
<dbReference type="PROSITE" id="PS50231">
    <property type="entry name" value="RICIN_B_LECTIN"/>
    <property type="match status" value="1"/>
</dbReference>
<dbReference type="PANTHER" id="PTHR11452:SF42">
    <property type="entry name" value="ALPHA-GALACTOSIDASE"/>
    <property type="match status" value="1"/>
</dbReference>
<evidence type="ECO:0000259" key="6">
    <source>
        <dbReference type="SMART" id="SM00458"/>
    </source>
</evidence>
<keyword evidence="8" id="KW-1185">Reference proteome</keyword>
<dbReference type="Pfam" id="PF14200">
    <property type="entry name" value="RicinB_lectin_2"/>
    <property type="match status" value="2"/>
</dbReference>
<dbReference type="Pfam" id="PF17801">
    <property type="entry name" value="Melibiase_C"/>
    <property type="match status" value="1"/>
</dbReference>
<organism evidence="7 8">
    <name type="scientific">Micromonospora inaquosa</name>
    <dbReference type="NCBI Taxonomy" id="2203716"/>
    <lineage>
        <taxon>Bacteria</taxon>
        <taxon>Bacillati</taxon>
        <taxon>Actinomycetota</taxon>
        <taxon>Actinomycetes</taxon>
        <taxon>Micromonosporales</taxon>
        <taxon>Micromonosporaceae</taxon>
        <taxon>Micromonospora</taxon>
    </lineage>
</organism>
<dbReference type="SUPFAM" id="SSF51445">
    <property type="entry name" value="(Trans)glycosidases"/>
    <property type="match status" value="1"/>
</dbReference>
<dbReference type="InterPro" id="IPR035992">
    <property type="entry name" value="Ricin_B-like_lectins"/>
</dbReference>
<evidence type="ECO:0000256" key="5">
    <source>
        <dbReference type="RuleBase" id="RU361168"/>
    </source>
</evidence>
<dbReference type="GO" id="GO:0004557">
    <property type="term" value="F:alpha-galactosidase activity"/>
    <property type="evidence" value="ECO:0007669"/>
    <property type="project" value="UniProtKB-EC"/>
</dbReference>
<gene>
    <name evidence="7" type="ORF">DLJ59_35780</name>
</gene>
<dbReference type="EMBL" id="QGSZ01000400">
    <property type="protein sequence ID" value="RQW93738.1"/>
    <property type="molecule type" value="Genomic_DNA"/>
</dbReference>
<reference evidence="7 8" key="1">
    <citation type="submission" date="2018-05" db="EMBL/GenBank/DDBJ databases">
        <title>Micromonospora from Atacama Desert.</title>
        <authorList>
            <person name="Carro L."/>
            <person name="Goodfellow M."/>
            <person name="Klenk H.-P."/>
        </authorList>
    </citation>
    <scope>NUCLEOTIDE SEQUENCE [LARGE SCALE GENOMIC DNA]</scope>
    <source>
        <strain evidence="7 8">LB39</strain>
    </source>
</reference>
<evidence type="ECO:0000256" key="1">
    <source>
        <dbReference type="ARBA" id="ARBA00009743"/>
    </source>
</evidence>
<accession>A0A3N9VZH1</accession>